<protein>
    <submittedName>
        <fullName evidence="1">Uncharacterized protein</fullName>
    </submittedName>
</protein>
<dbReference type="EMBL" id="BMKW01000020">
    <property type="protein sequence ID" value="GGJ41163.1"/>
    <property type="molecule type" value="Genomic_DNA"/>
</dbReference>
<dbReference type="Proteomes" id="UP000661507">
    <property type="component" value="Unassembled WGS sequence"/>
</dbReference>
<comment type="caution">
    <text evidence="1">The sequence shown here is derived from an EMBL/GenBank/DDBJ whole genome shotgun (WGS) entry which is preliminary data.</text>
</comment>
<organism evidence="1 2">
    <name type="scientific">Neoroseomonas lacus</name>
    <dbReference type="NCBI Taxonomy" id="287609"/>
    <lineage>
        <taxon>Bacteria</taxon>
        <taxon>Pseudomonadati</taxon>
        <taxon>Pseudomonadota</taxon>
        <taxon>Alphaproteobacteria</taxon>
        <taxon>Acetobacterales</taxon>
        <taxon>Acetobacteraceae</taxon>
        <taxon>Neoroseomonas</taxon>
    </lineage>
</organism>
<reference evidence="1" key="1">
    <citation type="journal article" date="2014" name="Int. J. Syst. Evol. Microbiol.">
        <title>Complete genome sequence of Corynebacterium casei LMG S-19264T (=DSM 44701T), isolated from a smear-ripened cheese.</title>
        <authorList>
            <consortium name="US DOE Joint Genome Institute (JGI-PGF)"/>
            <person name="Walter F."/>
            <person name="Albersmeier A."/>
            <person name="Kalinowski J."/>
            <person name="Ruckert C."/>
        </authorList>
    </citation>
    <scope>NUCLEOTIDE SEQUENCE</scope>
    <source>
        <strain evidence="1">CGMCC 1.3617</strain>
    </source>
</reference>
<sequence>MVESRVDREDQHSEVPIVHLIASRLVDRSDLLEQLGKFNRQDDDAWAKRTLGRADEVNRRVP</sequence>
<dbReference type="AlphaFoldDB" id="A0A917L582"/>
<evidence type="ECO:0000313" key="1">
    <source>
        <dbReference type="EMBL" id="GGJ41163.1"/>
    </source>
</evidence>
<gene>
    <name evidence="1" type="ORF">GCM10011320_55960</name>
</gene>
<evidence type="ECO:0000313" key="2">
    <source>
        <dbReference type="Proteomes" id="UP000661507"/>
    </source>
</evidence>
<accession>A0A917L582</accession>
<proteinExistence type="predicted"/>
<name>A0A917L582_9PROT</name>
<reference evidence="1" key="2">
    <citation type="submission" date="2020-09" db="EMBL/GenBank/DDBJ databases">
        <authorList>
            <person name="Sun Q."/>
            <person name="Zhou Y."/>
        </authorList>
    </citation>
    <scope>NUCLEOTIDE SEQUENCE</scope>
    <source>
        <strain evidence="1">CGMCC 1.3617</strain>
    </source>
</reference>
<dbReference type="RefSeq" id="WP_188973099.1">
    <property type="nucleotide sequence ID" value="NZ_BMKW01000020.1"/>
</dbReference>
<keyword evidence="2" id="KW-1185">Reference proteome</keyword>